<dbReference type="SUPFAM" id="SSF52058">
    <property type="entry name" value="L domain-like"/>
    <property type="match status" value="1"/>
</dbReference>
<dbReference type="HOGENOM" id="CLU_006878_0_0_10"/>
<dbReference type="PROSITE" id="PS50104">
    <property type="entry name" value="TIR"/>
    <property type="match status" value="1"/>
</dbReference>
<dbReference type="SMART" id="SM00369">
    <property type="entry name" value="LRR_TYP"/>
    <property type="match status" value="5"/>
</dbReference>
<dbReference type="Pfam" id="PF16095">
    <property type="entry name" value="COR-A"/>
    <property type="match status" value="1"/>
</dbReference>
<dbReference type="GO" id="GO:0004674">
    <property type="term" value="F:protein serine/threonine kinase activity"/>
    <property type="evidence" value="ECO:0007669"/>
    <property type="project" value="UniProtKB-KW"/>
</dbReference>
<dbReference type="InterPro" id="IPR025875">
    <property type="entry name" value="Leu-rich_rpt_4"/>
</dbReference>
<dbReference type="Pfam" id="PF25497">
    <property type="entry name" value="COR-B"/>
    <property type="match status" value="1"/>
</dbReference>
<dbReference type="EC" id="2.7.11.1" evidence="1"/>
<gene>
    <name evidence="14" type="ordered locus">Halhy_6078</name>
</gene>
<evidence type="ECO:0000256" key="11">
    <source>
        <dbReference type="ARBA" id="ARBA00048679"/>
    </source>
</evidence>
<keyword evidence="5" id="KW-0677">Repeat</keyword>
<dbReference type="SUPFAM" id="SSF52200">
    <property type="entry name" value="Toll/Interleukin receptor TIR domain"/>
    <property type="match status" value="1"/>
</dbReference>
<evidence type="ECO:0000256" key="2">
    <source>
        <dbReference type="ARBA" id="ARBA00022527"/>
    </source>
</evidence>
<dbReference type="NCBIfam" id="TIGR00231">
    <property type="entry name" value="small_GTP"/>
    <property type="match status" value="1"/>
</dbReference>
<dbReference type="Gene3D" id="3.40.50.300">
    <property type="entry name" value="P-loop containing nucleotide triphosphate hydrolases"/>
    <property type="match status" value="1"/>
</dbReference>
<dbReference type="PROSITE" id="PS51424">
    <property type="entry name" value="ROC"/>
    <property type="match status" value="1"/>
</dbReference>
<dbReference type="KEGG" id="hhy:Halhy_6078"/>
<dbReference type="SMART" id="SM00255">
    <property type="entry name" value="TIR"/>
    <property type="match status" value="1"/>
</dbReference>
<evidence type="ECO:0000256" key="1">
    <source>
        <dbReference type="ARBA" id="ARBA00012513"/>
    </source>
</evidence>
<dbReference type="Gene3D" id="1.10.10.2200">
    <property type="match status" value="1"/>
</dbReference>
<dbReference type="SMART" id="SM00175">
    <property type="entry name" value="RAB"/>
    <property type="match status" value="1"/>
</dbReference>
<keyword evidence="7" id="KW-0418">Kinase</keyword>
<dbReference type="PROSITE" id="PS51450">
    <property type="entry name" value="LRR"/>
    <property type="match status" value="8"/>
</dbReference>
<dbReference type="InterPro" id="IPR036388">
    <property type="entry name" value="WH-like_DNA-bd_sf"/>
</dbReference>
<keyword evidence="2" id="KW-0723">Serine/threonine-protein kinase</keyword>
<reference key="2">
    <citation type="submission" date="2011-04" db="EMBL/GenBank/DDBJ databases">
        <title>Complete sequence of chromosome of Haliscomenobacter hydrossis DSM 1100.</title>
        <authorList>
            <consortium name="US DOE Joint Genome Institute (JGI-PGF)"/>
            <person name="Lucas S."/>
            <person name="Han J."/>
            <person name="Lapidus A."/>
            <person name="Bruce D."/>
            <person name="Goodwin L."/>
            <person name="Pitluck S."/>
            <person name="Peters L."/>
            <person name="Kyrpides N."/>
            <person name="Mavromatis K."/>
            <person name="Ivanova N."/>
            <person name="Ovchinnikova G."/>
            <person name="Pagani I."/>
            <person name="Daligault H."/>
            <person name="Detter J.C."/>
            <person name="Han C."/>
            <person name="Land M."/>
            <person name="Hauser L."/>
            <person name="Markowitz V."/>
            <person name="Cheng J.-F."/>
            <person name="Hugenholtz P."/>
            <person name="Woyke T."/>
            <person name="Wu D."/>
            <person name="Verbarg S."/>
            <person name="Frueling A."/>
            <person name="Brambilla E."/>
            <person name="Klenk H.-P."/>
            <person name="Eisen J.A."/>
        </authorList>
    </citation>
    <scope>NUCLEOTIDE SEQUENCE</scope>
    <source>
        <strain>DSM 1100</strain>
    </source>
</reference>
<dbReference type="InterPro" id="IPR057263">
    <property type="entry name" value="COR-B"/>
</dbReference>
<sequence>MSKEALKRIEENKKSKAKELDLSRCDLKELPKELEELVWLTWLSCDRNQISDLNPIEKLSNLTMLDLVGNQISDLNPIEKLSNLTVLICWGNQISDLTPISKLVNLTELDCGYNQISDLKPIANLNNLTSLYCDINQISDLSPIANLRILTKLYCHSNQISDLKPIANLSNLTSLSFENNQISNLKPIANLSNLTSLTCFLNQINDLSSIKNLIQLSTLSCGGNQISDLTPIANLSNLTSIDCSNNQISDLKPIANLSNLTSLYCSNNQISDLKPIANLSNLTSLYCSNNQISDLKPILEFIQRRIPVKWQDYSDSPAILVKNCPLICPPIEIAQHSPEAVRDYFEELGTDGRKLNEVKVIFLGEASAGKTSLVKRLMGEKFDSKESQTHGIRIRKVPFEMNDGDQVTAHLWDFSGQEVMHATHQFFLSQRSVYVLLLNSRNDDQAEKWLKHAASFGGNSPVLVVLNKIDENPSFEVERKTLQEKYPQIKAFFRVSCKTESDRGLLDFKEALRQAIDGATTRLTPFPKNWLAVKEHFSNMEADYIGAAEYQKVCVEKGVSRQVSQDVLLQFLHDLGVVINFRNLQYFDTQILNPLWLTNGVYRIINSTKVVENEGILREADFDAVINDPRYQKSDTTERQYSYPKDKLHYIVRVMEEFELCFMLENRSYVIPQLLPVAAPDWQVEGAILQFVIHFPDFMPDSIFPRLMVKLHTFIQDAKRWRTGMILHKPNVFKATARVRWDKEDQKIRIEACGEERRRFLSYIRETVKEIVEGFTKLEFEEMVPIPGCDDYEEYSYLVEAEAAGETEVFVKKLKKRVSIAELLNGVEDPAMRDEVEQLPVKAFVSYSHKDLEFLKELRTALSPLVRLQKLQLWDDRDIDAGEEWRKEIFQQMAESDIVICLVSSDFVASDFCYQTEFGAALAAHQKGEKTIIPVRLRKTDWTDLPLSEIQGVPGEWISLAKDKDEAWTEVSERIRPALAKAKQRKQEQLEKMRNKMG</sequence>
<feature type="domain" description="TIR" evidence="12">
    <location>
        <begin position="839"/>
        <end position="975"/>
    </location>
</feature>
<dbReference type="AlphaFoldDB" id="F4L2I2"/>
<comment type="catalytic activity">
    <reaction evidence="11">
        <text>L-seryl-[protein] + ATP = O-phospho-L-seryl-[protein] + ADP + H(+)</text>
        <dbReference type="Rhea" id="RHEA:17989"/>
        <dbReference type="Rhea" id="RHEA-COMP:9863"/>
        <dbReference type="Rhea" id="RHEA-COMP:11604"/>
        <dbReference type="ChEBI" id="CHEBI:15378"/>
        <dbReference type="ChEBI" id="CHEBI:29999"/>
        <dbReference type="ChEBI" id="CHEBI:30616"/>
        <dbReference type="ChEBI" id="CHEBI:83421"/>
        <dbReference type="ChEBI" id="CHEBI:456216"/>
        <dbReference type="EC" id="2.7.11.1"/>
    </reaction>
</comment>
<evidence type="ECO:0000256" key="4">
    <source>
        <dbReference type="ARBA" id="ARBA00022679"/>
    </source>
</evidence>
<evidence type="ECO:0000256" key="10">
    <source>
        <dbReference type="ARBA" id="ARBA00047899"/>
    </source>
</evidence>
<dbReference type="Pfam" id="PF08477">
    <property type="entry name" value="Roc"/>
    <property type="match status" value="1"/>
</dbReference>
<dbReference type="Pfam" id="PF13676">
    <property type="entry name" value="TIR_2"/>
    <property type="match status" value="1"/>
</dbReference>
<reference evidence="14 15" key="1">
    <citation type="journal article" date="2011" name="Stand. Genomic Sci.">
        <title>Complete genome sequence of Haliscomenobacter hydrossis type strain (O).</title>
        <authorList>
            <consortium name="US DOE Joint Genome Institute (JGI-PGF)"/>
            <person name="Daligault H."/>
            <person name="Lapidus A."/>
            <person name="Zeytun A."/>
            <person name="Nolan M."/>
            <person name="Lucas S."/>
            <person name="Del Rio T.G."/>
            <person name="Tice H."/>
            <person name="Cheng J.F."/>
            <person name="Tapia R."/>
            <person name="Han C."/>
            <person name="Goodwin L."/>
            <person name="Pitluck S."/>
            <person name="Liolios K."/>
            <person name="Pagani I."/>
            <person name="Ivanova N."/>
            <person name="Huntemann M."/>
            <person name="Mavromatis K."/>
            <person name="Mikhailova N."/>
            <person name="Pati A."/>
            <person name="Chen A."/>
            <person name="Palaniappan K."/>
            <person name="Land M."/>
            <person name="Hauser L."/>
            <person name="Brambilla E.M."/>
            <person name="Rohde M."/>
            <person name="Verbarg S."/>
            <person name="Goker M."/>
            <person name="Bristow J."/>
            <person name="Eisen J.A."/>
            <person name="Markowitz V."/>
            <person name="Hugenholtz P."/>
            <person name="Kyrpides N.C."/>
            <person name="Klenk H.P."/>
            <person name="Woyke T."/>
        </authorList>
    </citation>
    <scope>NUCLEOTIDE SEQUENCE [LARGE SCALE GENOMIC DNA]</scope>
    <source>
        <strain evidence="15">ATCC 27775 / DSM 1100 / LMG 10767 / O</strain>
    </source>
</reference>
<dbReference type="InterPro" id="IPR020859">
    <property type="entry name" value="ROC"/>
</dbReference>
<dbReference type="InterPro" id="IPR032171">
    <property type="entry name" value="COR-A"/>
</dbReference>
<feature type="domain" description="Roc" evidence="13">
    <location>
        <begin position="351"/>
        <end position="519"/>
    </location>
</feature>
<keyword evidence="4" id="KW-0808">Transferase</keyword>
<dbReference type="SMART" id="SM00365">
    <property type="entry name" value="LRR_SD22"/>
    <property type="match status" value="7"/>
</dbReference>
<keyword evidence="15" id="KW-1185">Reference proteome</keyword>
<dbReference type="Gene3D" id="3.80.10.10">
    <property type="entry name" value="Ribonuclease Inhibitor"/>
    <property type="match status" value="1"/>
</dbReference>
<dbReference type="PRINTS" id="PR00449">
    <property type="entry name" value="RASTRNSFRMNG"/>
</dbReference>
<comment type="catalytic activity">
    <reaction evidence="10">
        <text>L-threonyl-[protein] + ATP = O-phospho-L-threonyl-[protein] + ADP + H(+)</text>
        <dbReference type="Rhea" id="RHEA:46608"/>
        <dbReference type="Rhea" id="RHEA-COMP:11060"/>
        <dbReference type="Rhea" id="RHEA-COMP:11605"/>
        <dbReference type="ChEBI" id="CHEBI:15378"/>
        <dbReference type="ChEBI" id="CHEBI:30013"/>
        <dbReference type="ChEBI" id="CHEBI:30616"/>
        <dbReference type="ChEBI" id="CHEBI:61977"/>
        <dbReference type="ChEBI" id="CHEBI:456216"/>
        <dbReference type="EC" id="2.7.11.1"/>
    </reaction>
</comment>
<protein>
    <recommendedName>
        <fullName evidence="1">non-specific serine/threonine protein kinase</fullName>
        <ecNumber evidence="1">2.7.11.1</ecNumber>
    </recommendedName>
</protein>
<dbReference type="eggNOG" id="COG1100">
    <property type="taxonomic scope" value="Bacteria"/>
</dbReference>
<dbReference type="EMBL" id="CP002691">
    <property type="protein sequence ID" value="AEE53900.1"/>
    <property type="molecule type" value="Genomic_DNA"/>
</dbReference>
<dbReference type="Gene3D" id="3.40.50.10140">
    <property type="entry name" value="Toll/interleukin-1 receptor homology (TIR) domain"/>
    <property type="match status" value="1"/>
</dbReference>
<dbReference type="InterPro" id="IPR035897">
    <property type="entry name" value="Toll_tir_struct_dom_sf"/>
</dbReference>
<dbReference type="Pfam" id="PF12799">
    <property type="entry name" value="LRR_4"/>
    <property type="match status" value="5"/>
</dbReference>
<evidence type="ECO:0000256" key="5">
    <source>
        <dbReference type="ARBA" id="ARBA00022737"/>
    </source>
</evidence>
<keyword evidence="8" id="KW-0067">ATP-binding</keyword>
<accession>F4L2I2</accession>
<dbReference type="InterPro" id="IPR027417">
    <property type="entry name" value="P-loop_NTPase"/>
</dbReference>
<dbReference type="RefSeq" id="WP_013768422.1">
    <property type="nucleotide sequence ID" value="NC_015510.1"/>
</dbReference>
<dbReference type="InterPro" id="IPR005225">
    <property type="entry name" value="Small_GTP-bd"/>
</dbReference>
<name>F4L2I2_HALH1</name>
<dbReference type="eggNOG" id="COG4886">
    <property type="taxonomic scope" value="Bacteria"/>
</dbReference>
<dbReference type="InterPro" id="IPR003591">
    <property type="entry name" value="Leu-rich_rpt_typical-subtyp"/>
</dbReference>
<evidence type="ECO:0000256" key="7">
    <source>
        <dbReference type="ARBA" id="ARBA00022777"/>
    </source>
</evidence>
<keyword evidence="6" id="KW-0547">Nucleotide-binding</keyword>
<dbReference type="SUPFAM" id="SSF52540">
    <property type="entry name" value="P-loop containing nucleoside triphosphate hydrolases"/>
    <property type="match status" value="1"/>
</dbReference>
<dbReference type="InterPro" id="IPR001611">
    <property type="entry name" value="Leu-rich_rpt"/>
</dbReference>
<dbReference type="InterPro" id="IPR032675">
    <property type="entry name" value="LRR_dom_sf"/>
</dbReference>
<dbReference type="PANTHER" id="PTHR46652">
    <property type="entry name" value="LEUCINE-RICH REPEAT AND IQ DOMAIN-CONTAINING PROTEIN 1-RELATED"/>
    <property type="match status" value="1"/>
</dbReference>
<evidence type="ECO:0000313" key="15">
    <source>
        <dbReference type="Proteomes" id="UP000008461"/>
    </source>
</evidence>
<dbReference type="GO" id="GO:0007165">
    <property type="term" value="P:signal transduction"/>
    <property type="evidence" value="ECO:0007669"/>
    <property type="project" value="InterPro"/>
</dbReference>
<dbReference type="InterPro" id="IPR000157">
    <property type="entry name" value="TIR_dom"/>
</dbReference>
<dbReference type="InterPro" id="IPR050836">
    <property type="entry name" value="SDS22/Internalin_LRR"/>
</dbReference>
<evidence type="ECO:0000259" key="12">
    <source>
        <dbReference type="PROSITE" id="PS50104"/>
    </source>
</evidence>
<organism evidence="14 15">
    <name type="scientific">Haliscomenobacter hydrossis (strain ATCC 27775 / DSM 1100 / LMG 10767 / O)</name>
    <dbReference type="NCBI Taxonomy" id="760192"/>
    <lineage>
        <taxon>Bacteria</taxon>
        <taxon>Pseudomonadati</taxon>
        <taxon>Bacteroidota</taxon>
        <taxon>Saprospiria</taxon>
        <taxon>Saprospirales</taxon>
        <taxon>Haliscomenobacteraceae</taxon>
        <taxon>Haliscomenobacter</taxon>
    </lineage>
</organism>
<dbReference type="Gene3D" id="3.30.310.200">
    <property type="match status" value="1"/>
</dbReference>
<keyword evidence="3" id="KW-0433">Leucine-rich repeat</keyword>
<dbReference type="Proteomes" id="UP000008461">
    <property type="component" value="Chromosome"/>
</dbReference>
<proteinExistence type="predicted"/>
<dbReference type="STRING" id="760192.Halhy_6078"/>
<evidence type="ECO:0000256" key="8">
    <source>
        <dbReference type="ARBA" id="ARBA00022840"/>
    </source>
</evidence>
<evidence type="ECO:0000259" key="13">
    <source>
        <dbReference type="PROSITE" id="PS51424"/>
    </source>
</evidence>
<evidence type="ECO:0000256" key="3">
    <source>
        <dbReference type="ARBA" id="ARBA00022614"/>
    </source>
</evidence>
<evidence type="ECO:0000313" key="14">
    <source>
        <dbReference type="EMBL" id="AEE53900.1"/>
    </source>
</evidence>
<dbReference type="GO" id="GO:0005524">
    <property type="term" value="F:ATP binding"/>
    <property type="evidence" value="ECO:0007669"/>
    <property type="project" value="UniProtKB-KW"/>
</dbReference>
<dbReference type="PANTHER" id="PTHR46652:SF3">
    <property type="entry name" value="LEUCINE-RICH REPEAT-CONTAINING PROTEIN 9"/>
    <property type="match status" value="1"/>
</dbReference>
<evidence type="ECO:0000256" key="6">
    <source>
        <dbReference type="ARBA" id="ARBA00022741"/>
    </source>
</evidence>
<dbReference type="Gene3D" id="1.10.10.10">
    <property type="entry name" value="Winged helix-like DNA-binding domain superfamily/Winged helix DNA-binding domain"/>
    <property type="match status" value="1"/>
</dbReference>
<evidence type="ECO:0000256" key="9">
    <source>
        <dbReference type="ARBA" id="ARBA00023134"/>
    </source>
</evidence>
<keyword evidence="9" id="KW-0342">GTP-binding</keyword>
<dbReference type="GO" id="GO:0005525">
    <property type="term" value="F:GTP binding"/>
    <property type="evidence" value="ECO:0007669"/>
    <property type="project" value="InterPro"/>
</dbReference>